<keyword evidence="2 4" id="KW-0732">Signal</keyword>
<name>A0A3L6PC41_PANMI</name>
<sequence>MEEIHRLHLHALAILLIVAMVVPSTVAGGLCRESCGNIPVRYPLGIDDGCGSPYYRNMLTCADDATLRLRTPSGTYPVTGADYSDPHLVVTDPSMWTCARPFTSVHAAPFSLDTSTCFSLSPRNEYLFFDCDEARVIVAPRPASCDRYPDRCDSACDSAGYLCRNLPGCRGALEEGNMTCCAYRPRATESLRAMLRHCEAYTSVYWRAAGDKFPPYDQVPAYGVRVDFEIPVTTRCLQCQDKRRGDGGTCGFDPATRDFVCICDDGRNSTADCADGHASGHHGSAGVIAASVVVSISAAIGIGGLVWYIRKIRPSKLQSAVGRSREEVVCRTSWSGRAAPQAVAVGDERAGGDGLPGAAPHAGRGRLFGGIGDRGGPGGAAEWGAWLAGVRGASVWAQGEASSIYLVLT</sequence>
<dbReference type="OrthoDB" id="1857727at2759"/>
<proteinExistence type="predicted"/>
<dbReference type="Proteomes" id="UP000275267">
    <property type="component" value="Unassembled WGS sequence"/>
</dbReference>
<accession>A0A3L6PC41</accession>
<feature type="signal peptide" evidence="4">
    <location>
        <begin position="1"/>
        <end position="27"/>
    </location>
</feature>
<keyword evidence="7" id="KW-1185">Reference proteome</keyword>
<reference evidence="7" key="1">
    <citation type="journal article" date="2019" name="Nat. Commun.">
        <title>The genome of broomcorn millet.</title>
        <authorList>
            <person name="Zou C."/>
            <person name="Miki D."/>
            <person name="Li D."/>
            <person name="Tang Q."/>
            <person name="Xiao L."/>
            <person name="Rajput S."/>
            <person name="Deng P."/>
            <person name="Jia W."/>
            <person name="Huang R."/>
            <person name="Zhang M."/>
            <person name="Sun Y."/>
            <person name="Hu J."/>
            <person name="Fu X."/>
            <person name="Schnable P.S."/>
            <person name="Li F."/>
            <person name="Zhang H."/>
            <person name="Feng B."/>
            <person name="Zhu X."/>
            <person name="Liu R."/>
            <person name="Schnable J.C."/>
            <person name="Zhu J.-K."/>
            <person name="Zhang H."/>
        </authorList>
    </citation>
    <scope>NUCLEOTIDE SEQUENCE [LARGE SCALE GENOMIC DNA]</scope>
</reference>
<keyword evidence="3" id="KW-0472">Membrane</keyword>
<protein>
    <recommendedName>
        <fullName evidence="5">Wall-associated receptor kinase galacturonan-binding domain-containing protein</fullName>
    </recommendedName>
</protein>
<evidence type="ECO:0000256" key="4">
    <source>
        <dbReference type="SAM" id="SignalP"/>
    </source>
</evidence>
<feature type="domain" description="Wall-associated receptor kinase galacturonan-binding" evidence="5">
    <location>
        <begin position="31"/>
        <end position="92"/>
    </location>
</feature>
<evidence type="ECO:0000256" key="3">
    <source>
        <dbReference type="SAM" id="Phobius"/>
    </source>
</evidence>
<dbReference type="AlphaFoldDB" id="A0A3L6PC41"/>
<dbReference type="Pfam" id="PF13947">
    <property type="entry name" value="GUB_WAK_bind"/>
    <property type="match status" value="1"/>
</dbReference>
<feature type="chain" id="PRO_5018143476" description="Wall-associated receptor kinase galacturonan-binding domain-containing protein" evidence="4">
    <location>
        <begin position="28"/>
        <end position="409"/>
    </location>
</feature>
<dbReference type="PANTHER" id="PTHR33355:SF5">
    <property type="entry name" value="F12F1.23 PROTEIN"/>
    <property type="match status" value="1"/>
</dbReference>
<gene>
    <name evidence="6" type="ORF">C2845_PM10G12870</name>
</gene>
<evidence type="ECO:0000256" key="2">
    <source>
        <dbReference type="ARBA" id="ARBA00022729"/>
    </source>
</evidence>
<evidence type="ECO:0000313" key="6">
    <source>
        <dbReference type="EMBL" id="RLM55137.1"/>
    </source>
</evidence>
<keyword evidence="3" id="KW-1133">Transmembrane helix</keyword>
<dbReference type="GO" id="GO:0016020">
    <property type="term" value="C:membrane"/>
    <property type="evidence" value="ECO:0007669"/>
    <property type="project" value="UniProtKB-SubCell"/>
</dbReference>
<keyword evidence="3" id="KW-0812">Transmembrane</keyword>
<evidence type="ECO:0000256" key="1">
    <source>
        <dbReference type="ARBA" id="ARBA00004167"/>
    </source>
</evidence>
<dbReference type="PANTHER" id="PTHR33355">
    <property type="entry name" value="WALL-ASSOCIATED RECEPTOR KINASE CARBOXY-TERMINAL PROTEIN-RELATED"/>
    <property type="match status" value="1"/>
</dbReference>
<feature type="transmembrane region" description="Helical" evidence="3">
    <location>
        <begin position="287"/>
        <end position="309"/>
    </location>
</feature>
<dbReference type="STRING" id="4540.A0A3L6PC41"/>
<dbReference type="EMBL" id="PQIB02000018">
    <property type="protein sequence ID" value="RLM55137.1"/>
    <property type="molecule type" value="Genomic_DNA"/>
</dbReference>
<comment type="caution">
    <text evidence="6">The sequence shown here is derived from an EMBL/GenBank/DDBJ whole genome shotgun (WGS) entry which is preliminary data.</text>
</comment>
<organism evidence="6 7">
    <name type="scientific">Panicum miliaceum</name>
    <name type="common">Proso millet</name>
    <name type="synonym">Broomcorn millet</name>
    <dbReference type="NCBI Taxonomy" id="4540"/>
    <lineage>
        <taxon>Eukaryota</taxon>
        <taxon>Viridiplantae</taxon>
        <taxon>Streptophyta</taxon>
        <taxon>Embryophyta</taxon>
        <taxon>Tracheophyta</taxon>
        <taxon>Spermatophyta</taxon>
        <taxon>Magnoliopsida</taxon>
        <taxon>Liliopsida</taxon>
        <taxon>Poales</taxon>
        <taxon>Poaceae</taxon>
        <taxon>PACMAD clade</taxon>
        <taxon>Panicoideae</taxon>
        <taxon>Panicodae</taxon>
        <taxon>Paniceae</taxon>
        <taxon>Panicinae</taxon>
        <taxon>Panicum</taxon>
        <taxon>Panicum sect. Panicum</taxon>
    </lineage>
</organism>
<dbReference type="InterPro" id="IPR025287">
    <property type="entry name" value="WAK_GUB"/>
</dbReference>
<dbReference type="GO" id="GO:0030247">
    <property type="term" value="F:polysaccharide binding"/>
    <property type="evidence" value="ECO:0007669"/>
    <property type="project" value="InterPro"/>
</dbReference>
<evidence type="ECO:0000313" key="7">
    <source>
        <dbReference type="Proteomes" id="UP000275267"/>
    </source>
</evidence>
<comment type="subcellular location">
    <subcellularLocation>
        <location evidence="1">Membrane</location>
        <topology evidence="1">Single-pass membrane protein</topology>
    </subcellularLocation>
</comment>
<evidence type="ECO:0000259" key="5">
    <source>
        <dbReference type="Pfam" id="PF13947"/>
    </source>
</evidence>